<dbReference type="EMBL" id="JBFPER010000001">
    <property type="protein sequence ID" value="MEX0379954.1"/>
    <property type="molecule type" value="Genomic_DNA"/>
</dbReference>
<accession>A0ABV3S0K4</accession>
<dbReference type="SUPFAM" id="SSF47413">
    <property type="entry name" value="lambda repressor-like DNA-binding domains"/>
    <property type="match status" value="1"/>
</dbReference>
<feature type="domain" description="HTH cro/C1-type" evidence="2">
    <location>
        <begin position="7"/>
        <end position="61"/>
    </location>
</feature>
<dbReference type="Proteomes" id="UP001556617">
    <property type="component" value="Unassembled WGS sequence"/>
</dbReference>
<protein>
    <submittedName>
        <fullName evidence="3">Helix-turn-helix domain-containing protein</fullName>
    </submittedName>
</protein>
<dbReference type="SMART" id="SM00530">
    <property type="entry name" value="HTH_XRE"/>
    <property type="match status" value="1"/>
</dbReference>
<reference evidence="3 4" key="1">
    <citation type="submission" date="2024-07" db="EMBL/GenBank/DDBJ databases">
        <authorList>
            <person name="Yun M."/>
        </authorList>
    </citation>
    <scope>NUCLEOTIDE SEQUENCE [LARGE SCALE GENOMIC DNA]</scope>
    <source>
        <strain evidence="3 4">MS01</strain>
    </source>
</reference>
<sequence length="248" mass="29111">MKIGEKLKLLRHLEHLTQQDLAKELFVSYQLISKWERNITTPSVETLFHIINKYHLEIDFFMDNSTENEQQTDIKYIFEAFTKCMIDATDTHPTIKQISAISNIPLSKIAKYFTNIEEIAYAFIVDVDSDIKKELETHVFKGKDPLTIFIEDMMPLLYQKRVTLHLLYTRSYIKGIWLNFINNKYKKLLINHPSINETSHLELEYLISVLTSIISVWLGQTHPEPLDTVQKRITTLIHTNIDSWSVII</sequence>
<dbReference type="Gene3D" id="1.10.260.40">
    <property type="entry name" value="lambda repressor-like DNA-binding domains"/>
    <property type="match status" value="1"/>
</dbReference>
<dbReference type="RefSeq" id="WP_367973372.1">
    <property type="nucleotide sequence ID" value="NZ_JBFPEQ010000001.1"/>
</dbReference>
<comment type="caution">
    <text evidence="3">The sequence shown here is derived from an EMBL/GenBank/DDBJ whole genome shotgun (WGS) entry which is preliminary data.</text>
</comment>
<keyword evidence="1" id="KW-0238">DNA-binding</keyword>
<dbReference type="Pfam" id="PF01381">
    <property type="entry name" value="HTH_3"/>
    <property type="match status" value="1"/>
</dbReference>
<proteinExistence type="predicted"/>
<evidence type="ECO:0000256" key="1">
    <source>
        <dbReference type="ARBA" id="ARBA00023125"/>
    </source>
</evidence>
<evidence type="ECO:0000313" key="3">
    <source>
        <dbReference type="EMBL" id="MEX0379954.1"/>
    </source>
</evidence>
<keyword evidence="4" id="KW-1185">Reference proteome</keyword>
<evidence type="ECO:0000259" key="2">
    <source>
        <dbReference type="PROSITE" id="PS50943"/>
    </source>
</evidence>
<dbReference type="PANTHER" id="PTHR46558">
    <property type="entry name" value="TRACRIPTIONAL REGULATORY PROTEIN-RELATED-RELATED"/>
    <property type="match status" value="1"/>
</dbReference>
<dbReference type="PANTHER" id="PTHR46558:SF11">
    <property type="entry name" value="HTH-TYPE TRANSCRIPTIONAL REGULATOR XRE"/>
    <property type="match status" value="1"/>
</dbReference>
<dbReference type="InterPro" id="IPR010982">
    <property type="entry name" value="Lambda_DNA-bd_dom_sf"/>
</dbReference>
<dbReference type="InterPro" id="IPR001387">
    <property type="entry name" value="Cro/C1-type_HTH"/>
</dbReference>
<gene>
    <name evidence="3" type="ORF">AB3K24_01065</name>
</gene>
<name>A0ABV3S0K4_9LACO</name>
<dbReference type="PROSITE" id="PS50943">
    <property type="entry name" value="HTH_CROC1"/>
    <property type="match status" value="1"/>
</dbReference>
<dbReference type="CDD" id="cd00093">
    <property type="entry name" value="HTH_XRE"/>
    <property type="match status" value="1"/>
</dbReference>
<organism evidence="3 4">
    <name type="scientific">Leuconostoc aquikimchii</name>
    <dbReference type="NCBI Taxonomy" id="3236804"/>
    <lineage>
        <taxon>Bacteria</taxon>
        <taxon>Bacillati</taxon>
        <taxon>Bacillota</taxon>
        <taxon>Bacilli</taxon>
        <taxon>Lactobacillales</taxon>
        <taxon>Lactobacillaceae</taxon>
        <taxon>Leuconostoc</taxon>
    </lineage>
</organism>
<evidence type="ECO:0000313" key="4">
    <source>
        <dbReference type="Proteomes" id="UP001556617"/>
    </source>
</evidence>